<dbReference type="PANTHER" id="PTHR32089:SF112">
    <property type="entry name" value="LYSOZYME-LIKE PROTEIN-RELATED"/>
    <property type="match status" value="1"/>
</dbReference>
<feature type="coiled-coil region" evidence="11">
    <location>
        <begin position="433"/>
        <end position="460"/>
    </location>
</feature>
<evidence type="ECO:0000313" key="18">
    <source>
        <dbReference type="Proteomes" id="UP000000270"/>
    </source>
</evidence>
<keyword evidence="4" id="KW-0997">Cell inner membrane</keyword>
<dbReference type="InterPro" id="IPR004089">
    <property type="entry name" value="MCPsignal_dom"/>
</dbReference>
<dbReference type="EMBL" id="AP009384">
    <property type="protein sequence ID" value="BAF86819.1"/>
    <property type="molecule type" value="Genomic_DNA"/>
</dbReference>
<dbReference type="SMART" id="SM00304">
    <property type="entry name" value="HAMP"/>
    <property type="match status" value="1"/>
</dbReference>
<keyword evidence="3" id="KW-0145">Chemotaxis</keyword>
<evidence type="ECO:0000256" key="4">
    <source>
        <dbReference type="ARBA" id="ARBA00022519"/>
    </source>
</evidence>
<dbReference type="PROSITE" id="PS50111">
    <property type="entry name" value="CHEMOTAXIS_TRANSDUC_2"/>
    <property type="match status" value="1"/>
</dbReference>
<evidence type="ECO:0000259" key="14">
    <source>
        <dbReference type="PROSITE" id="PS50111"/>
    </source>
</evidence>
<dbReference type="SUPFAM" id="SSF58104">
    <property type="entry name" value="Methyl-accepting chemotaxis protein (MCP) signaling domain"/>
    <property type="match status" value="1"/>
</dbReference>
<keyword evidence="18" id="KW-1185">Reference proteome</keyword>
<dbReference type="PROSITE" id="PS50192">
    <property type="entry name" value="T_SNARE"/>
    <property type="match status" value="1"/>
</dbReference>
<dbReference type="PANTHER" id="PTHR32089">
    <property type="entry name" value="METHYL-ACCEPTING CHEMOTAXIS PROTEIN MCPB"/>
    <property type="match status" value="1"/>
</dbReference>
<keyword evidence="8 10" id="KW-0807">Transducer</keyword>
<dbReference type="HOGENOM" id="CLU_000445_107_12_5"/>
<protein>
    <submittedName>
        <fullName evidence="17">Chemotaxis sensory transducer</fullName>
    </submittedName>
</protein>
<dbReference type="InterPro" id="IPR003660">
    <property type="entry name" value="HAMP_dom"/>
</dbReference>
<keyword evidence="6 13" id="KW-1133">Transmembrane helix</keyword>
<reference evidence="17 18" key="6">
    <citation type="journal article" date="2011" name="Appl. Environ. Microbiol.">
        <title>Involvement of the azorhizobial chromosome partition gene (parA) in the onset of bacteroid differentiation during Sesbania rostrata stem nodule development.</title>
        <authorList>
            <person name="Liu CT."/>
            <person name="Lee KB."/>
            <person name="Wang YS."/>
            <person name="Peng MH."/>
            <person name="Lee KT."/>
            <person name="Suzuki S."/>
            <person name="Suzuki T."/>
            <person name="Oyaizu H."/>
        </authorList>
    </citation>
    <scope>NUCLEOTIDE SEQUENCE [LARGE SCALE GENOMIC DNA]</scope>
    <source>
        <strain evidence="18">ATCC 43989 / DSM 5975 / JCM 20966 / LMG 6465 / NBRC 14845 / NCIMB 13405 / ORS 571</strain>
    </source>
</reference>
<dbReference type="Pfam" id="PF02743">
    <property type="entry name" value="dCache_1"/>
    <property type="match status" value="1"/>
</dbReference>
<dbReference type="Pfam" id="PF00672">
    <property type="entry name" value="HAMP"/>
    <property type="match status" value="1"/>
</dbReference>
<organism evidence="17 18">
    <name type="scientific">Azorhizobium caulinodans (strain ATCC 43989 / DSM 5975 / JCM 20966 / LMG 6465 / NBRC 14845 / NCIMB 13405 / ORS 571)</name>
    <dbReference type="NCBI Taxonomy" id="438753"/>
    <lineage>
        <taxon>Bacteria</taxon>
        <taxon>Pseudomonadati</taxon>
        <taxon>Pseudomonadota</taxon>
        <taxon>Alphaproteobacteria</taxon>
        <taxon>Hyphomicrobiales</taxon>
        <taxon>Xanthobacteraceae</taxon>
        <taxon>Azorhizobium</taxon>
    </lineage>
</organism>
<reference evidence="17 18" key="1">
    <citation type="journal article" date="2007" name="Appl. Environ. Microbiol.">
        <title>Rhizobial factors required for stem nodule maturation and maintenance in Sesbania rostrata-Azorhizobium caulinodans ORS571 symbiosis.</title>
        <authorList>
            <person name="Suzuki S."/>
            <person name="Aono T."/>
            <person name="Lee KB."/>
            <person name="Suzuki T."/>
            <person name="Liu CT."/>
            <person name="Miwa H."/>
            <person name="Wakao S."/>
            <person name="Iki T."/>
            <person name="Oyaizu H."/>
        </authorList>
    </citation>
    <scope>NUCLEOTIDE SEQUENCE [LARGE SCALE GENOMIC DNA]</scope>
    <source>
        <strain evidence="18">ATCC 43989 / DSM 5975 / JCM 20966 / LMG 6465 / NBRC 14845 / NCIMB 13405 / ORS 571</strain>
    </source>
</reference>
<reference evidence="17 18" key="5">
    <citation type="journal article" date="2010" name="Appl. Environ. Microbiol.">
        <title>phrR-like gene praR of Azorhizobium caulinodans ORS571 is essential for symbiosis with Sesbania rostrata and is involved in expression of reb genes.</title>
        <authorList>
            <person name="Akiba N."/>
            <person name="Aono T."/>
            <person name="Toyazaki H."/>
            <person name="Sato S."/>
            <person name="Oyaizu H."/>
        </authorList>
    </citation>
    <scope>NUCLEOTIDE SEQUENCE [LARGE SCALE GENOMIC DNA]</scope>
    <source>
        <strain evidence="18">ATCC 43989 / DSM 5975 / JCM 20966 / LMG 6465 / NBRC 14845 / NCIMB 13405 / ORS 571</strain>
    </source>
</reference>
<dbReference type="KEGG" id="azc:AZC_0821"/>
<dbReference type="SMR" id="A8HTC6"/>
<proteinExistence type="inferred from homology"/>
<feature type="domain" description="Methyl-accepting transducer" evidence="14">
    <location>
        <begin position="479"/>
        <end position="715"/>
    </location>
</feature>
<evidence type="ECO:0000256" key="7">
    <source>
        <dbReference type="ARBA" id="ARBA00023136"/>
    </source>
</evidence>
<evidence type="ECO:0000256" key="6">
    <source>
        <dbReference type="ARBA" id="ARBA00022989"/>
    </source>
</evidence>
<feature type="domain" description="HAMP" evidence="16">
    <location>
        <begin position="386"/>
        <end position="439"/>
    </location>
</feature>
<gene>
    <name evidence="17" type="ordered locus">AZC_0821</name>
</gene>
<comment type="subcellular location">
    <subcellularLocation>
        <location evidence="1">Cell inner membrane</location>
        <topology evidence="1">Multi-pass membrane protein</topology>
    </subcellularLocation>
</comment>
<dbReference type="PROSITE" id="PS50885">
    <property type="entry name" value="HAMP"/>
    <property type="match status" value="1"/>
</dbReference>
<dbReference type="Gene3D" id="6.10.340.10">
    <property type="match status" value="1"/>
</dbReference>
<dbReference type="Proteomes" id="UP000000270">
    <property type="component" value="Chromosome"/>
</dbReference>
<dbReference type="eggNOG" id="COG2770">
    <property type="taxonomic scope" value="Bacteria"/>
</dbReference>
<keyword evidence="11" id="KW-0175">Coiled coil</keyword>
<dbReference type="Gene3D" id="1.10.287.950">
    <property type="entry name" value="Methyl-accepting chemotaxis protein"/>
    <property type="match status" value="1"/>
</dbReference>
<evidence type="ECO:0000256" key="3">
    <source>
        <dbReference type="ARBA" id="ARBA00022500"/>
    </source>
</evidence>
<comment type="similarity">
    <text evidence="9">Belongs to the methyl-accepting chemotaxis (MCP) protein family.</text>
</comment>
<feature type="transmembrane region" description="Helical" evidence="13">
    <location>
        <begin position="34"/>
        <end position="57"/>
    </location>
</feature>
<dbReference type="eggNOG" id="COG0840">
    <property type="taxonomic scope" value="Bacteria"/>
</dbReference>
<evidence type="ECO:0000256" key="9">
    <source>
        <dbReference type="ARBA" id="ARBA00029447"/>
    </source>
</evidence>
<reference evidence="17 18" key="4">
    <citation type="journal article" date="2009" name="Appl. Environ. Microbiol.">
        <title>Comparative genome-wide transcriptional profiling of Azorhizobium caulinodans ORS571 grown under free-living and symbiotic conditions.</title>
        <authorList>
            <person name="Tsukada S."/>
            <person name="Aono T."/>
            <person name="Akiba N."/>
            <person name="Lee KB."/>
            <person name="Liu CT."/>
            <person name="Toyazaki H."/>
            <person name="Oyaizu H."/>
        </authorList>
    </citation>
    <scope>NUCLEOTIDE SEQUENCE [LARGE SCALE GENOMIC DNA]</scope>
    <source>
        <strain evidence="18">ATCC 43989 / DSM 5975 / JCM 20966 / LMG 6465 / NBRC 14845 / NCIMB 13405 / ORS 571</strain>
    </source>
</reference>
<dbReference type="Pfam" id="PF00015">
    <property type="entry name" value="MCPsignal"/>
    <property type="match status" value="1"/>
</dbReference>
<reference evidence="17 18" key="3">
    <citation type="journal article" date="2008" name="BMC Genomics">
        <title>The genome of the versatile nitrogen fixer Azorhizobium caulinodans ORS571.</title>
        <authorList>
            <person name="Lee KB."/>
            <person name="Backer P.D."/>
            <person name="Aono T."/>
            <person name="Liu CT."/>
            <person name="Suzuki S."/>
            <person name="Suzuki T."/>
            <person name="Kaneko T."/>
            <person name="Yamada M."/>
            <person name="Tabata S."/>
            <person name="Kupfer D.M."/>
            <person name="Najar F.Z."/>
            <person name="Wiley G.B."/>
            <person name="Roe B."/>
            <person name="Binnewies T.T."/>
            <person name="Ussery D.W."/>
            <person name="D'Haeze W."/>
            <person name="Herder J.D."/>
            <person name="Gevers D."/>
            <person name="Vereecke D."/>
            <person name="Holsters M."/>
            <person name="Oyaizu H."/>
        </authorList>
    </citation>
    <scope>NUCLEOTIDE SEQUENCE [LARGE SCALE GENOMIC DNA]</scope>
    <source>
        <strain evidence="18">ATCC 43989 / DSM 5975 / JCM 20966 / LMG 6465 / NBRC 14845 / NCIMB 13405 / ORS 571</strain>
    </source>
</reference>
<feature type="transmembrane region" description="Helical" evidence="13">
    <location>
        <begin position="365"/>
        <end position="389"/>
    </location>
</feature>
<dbReference type="AlphaFoldDB" id="A8HTC6"/>
<dbReference type="CDD" id="cd06225">
    <property type="entry name" value="HAMP"/>
    <property type="match status" value="1"/>
</dbReference>
<feature type="domain" description="T-SNARE coiled-coil homology" evidence="15">
    <location>
        <begin position="631"/>
        <end position="693"/>
    </location>
</feature>
<dbReference type="GO" id="GO:0006935">
    <property type="term" value="P:chemotaxis"/>
    <property type="evidence" value="ECO:0007669"/>
    <property type="project" value="UniProtKB-KW"/>
</dbReference>
<keyword evidence="5 13" id="KW-0812">Transmembrane</keyword>
<evidence type="ECO:0000256" key="5">
    <source>
        <dbReference type="ARBA" id="ARBA00022692"/>
    </source>
</evidence>
<dbReference type="STRING" id="438753.AZC_0821"/>
<dbReference type="SMART" id="SM00283">
    <property type="entry name" value="MA"/>
    <property type="match status" value="1"/>
</dbReference>
<sequence>MRRGLFGLRKASRVLVGRRGSSMRISDLPIRTKLVGFAGALFGIGLMVVGAIGLYTMTSAVQLDAERRGQALAKDSARTIAAQVEEAALTARAAATAIEGFIGEKGGDRDRLGFVLSGLVAENPALAGMTLAFESGKLDGQDKDFAGHALADSTGRFSARFYRDAGGSVAREAVNVSQDGAAQRWYPSAVQQGRAVATPAYAAVFGGRPVKVVTVAVPVRRAGTPIGVVAVDLPLERIARTVADLKPFGTGVAAVVGSDGNWLAGAEAERVGGAVTDPALTALVKDAAGGKPVQRIIYTDEGKTFCGVCTTLIRLAFTLTGTYDSATFYAFASQVQIAGVGERWTLILTVPKADALQTVTDARNMMGGIAAIVLVLVLVLVWVGAQLLTQPITDITDKMRALAGDDTSIRLDGLERKDEIGDMARAVEVFRQNAIERHELEAARAEAQAAQEARQKAIDSLIARFREAAAAMIGEATTASTDLEAVSSQLSHSATESKERAHSASEASARASADMQSVAAAAEQMASSIGEISRQVASTSEMIGHAAADARSTNEKIASLANAANRIGDVVSLIEAIAGQTNLLALNATIEAARAGEAGRGFAVVAAEVKELAAQTSKATSEIISQVSAIQAETQHAVEAIRTISGTIENVDSFASSIAAAVEQQSATTNQIGNNIDSAANGTGAVADDIQQLNSAVQGTDASASRVLNASRSVKEATSRLQSEIDGFLRSVAAA</sequence>
<evidence type="ECO:0000256" key="1">
    <source>
        <dbReference type="ARBA" id="ARBA00004429"/>
    </source>
</evidence>
<evidence type="ECO:0000313" key="17">
    <source>
        <dbReference type="EMBL" id="BAF86819.1"/>
    </source>
</evidence>
<name>A8HTC6_AZOC5</name>
<evidence type="ECO:0000256" key="12">
    <source>
        <dbReference type="SAM" id="MobiDB-lite"/>
    </source>
</evidence>
<evidence type="ECO:0000256" key="13">
    <source>
        <dbReference type="SAM" id="Phobius"/>
    </source>
</evidence>
<dbReference type="InterPro" id="IPR000727">
    <property type="entry name" value="T_SNARE_dom"/>
</dbReference>
<evidence type="ECO:0000256" key="8">
    <source>
        <dbReference type="ARBA" id="ARBA00023224"/>
    </source>
</evidence>
<evidence type="ECO:0000256" key="10">
    <source>
        <dbReference type="PROSITE-ProRule" id="PRU00284"/>
    </source>
</evidence>
<evidence type="ECO:0000259" key="15">
    <source>
        <dbReference type="PROSITE" id="PS50192"/>
    </source>
</evidence>
<evidence type="ECO:0000256" key="2">
    <source>
        <dbReference type="ARBA" id="ARBA00022475"/>
    </source>
</evidence>
<keyword evidence="2" id="KW-1003">Cell membrane</keyword>
<dbReference type="GO" id="GO:0007165">
    <property type="term" value="P:signal transduction"/>
    <property type="evidence" value="ECO:0007669"/>
    <property type="project" value="UniProtKB-KW"/>
</dbReference>
<accession>A8HTC6</accession>
<feature type="region of interest" description="Disordered" evidence="12">
    <location>
        <begin position="484"/>
        <end position="512"/>
    </location>
</feature>
<dbReference type="InterPro" id="IPR033479">
    <property type="entry name" value="dCache_1"/>
</dbReference>
<keyword evidence="7 13" id="KW-0472">Membrane</keyword>
<dbReference type="Gene3D" id="3.30.450.20">
    <property type="entry name" value="PAS domain"/>
    <property type="match status" value="1"/>
</dbReference>
<evidence type="ECO:0000256" key="11">
    <source>
        <dbReference type="SAM" id="Coils"/>
    </source>
</evidence>
<reference evidence="18" key="2">
    <citation type="submission" date="2007-04" db="EMBL/GenBank/DDBJ databases">
        <title>Complete genome sequence of the nitrogen-fixing bacterium Azorhizobium caulinodans ORS571.</title>
        <authorList>
            <person name="Lee K.B."/>
            <person name="Backer P.D."/>
            <person name="Aono T."/>
            <person name="Liu C.T."/>
            <person name="Suzuki S."/>
            <person name="Suzuki T."/>
            <person name="Kaneko T."/>
            <person name="Yamada M."/>
            <person name="Tabata S."/>
            <person name="Kupfer D.M."/>
            <person name="Najar F.Z."/>
            <person name="Wiley G.B."/>
            <person name="Roe B."/>
            <person name="Binnewies T."/>
            <person name="Ussery D."/>
            <person name="Vereecke D."/>
            <person name="Gevers D."/>
            <person name="Holsters M."/>
            <person name="Oyaizu H."/>
        </authorList>
    </citation>
    <scope>NUCLEOTIDE SEQUENCE [LARGE SCALE GENOMIC DNA]</scope>
    <source>
        <strain evidence="18">ATCC 43989 / DSM 5975 / JCM 20966 / LMG 6465 / NBRC 14845 / NCIMB 13405 / ORS 571</strain>
    </source>
</reference>
<dbReference type="GO" id="GO:0005886">
    <property type="term" value="C:plasma membrane"/>
    <property type="evidence" value="ECO:0007669"/>
    <property type="project" value="UniProtKB-SubCell"/>
</dbReference>
<evidence type="ECO:0000259" key="16">
    <source>
        <dbReference type="PROSITE" id="PS50885"/>
    </source>
</evidence>